<dbReference type="Pfam" id="PF13472">
    <property type="entry name" value="Lipase_GDSL_2"/>
    <property type="match status" value="1"/>
</dbReference>
<name>A0A2T3HS17_9SPHI</name>
<organism evidence="2 3">
    <name type="scientific">Pedobacter yulinensis</name>
    <dbReference type="NCBI Taxonomy" id="2126353"/>
    <lineage>
        <taxon>Bacteria</taxon>
        <taxon>Pseudomonadati</taxon>
        <taxon>Bacteroidota</taxon>
        <taxon>Sphingobacteriia</taxon>
        <taxon>Sphingobacteriales</taxon>
        <taxon>Sphingobacteriaceae</taxon>
        <taxon>Pedobacter</taxon>
    </lineage>
</organism>
<evidence type="ECO:0000313" key="2">
    <source>
        <dbReference type="EMBL" id="PST85260.1"/>
    </source>
</evidence>
<gene>
    <name evidence="2" type="ORF">C7T94_00990</name>
</gene>
<dbReference type="OrthoDB" id="158267at2"/>
<reference evidence="2 3" key="1">
    <citation type="submission" date="2018-03" db="EMBL/GenBank/DDBJ databases">
        <authorList>
            <person name="Keele B.F."/>
        </authorList>
    </citation>
    <scope>NUCLEOTIDE SEQUENCE [LARGE SCALE GENOMIC DNA]</scope>
    <source>
        <strain evidence="2 3">YL28-9</strain>
    </source>
</reference>
<dbReference type="CDD" id="cd01832">
    <property type="entry name" value="SGNH_hydrolase_like_1"/>
    <property type="match status" value="1"/>
</dbReference>
<dbReference type="Gene3D" id="3.40.50.1110">
    <property type="entry name" value="SGNH hydrolase"/>
    <property type="match status" value="1"/>
</dbReference>
<dbReference type="InterPro" id="IPR013830">
    <property type="entry name" value="SGNH_hydro"/>
</dbReference>
<evidence type="ECO:0000313" key="3">
    <source>
        <dbReference type="Proteomes" id="UP000240912"/>
    </source>
</evidence>
<dbReference type="EMBL" id="PYLS01000001">
    <property type="protein sequence ID" value="PST85260.1"/>
    <property type="molecule type" value="Genomic_DNA"/>
</dbReference>
<dbReference type="PANTHER" id="PTHR30383">
    <property type="entry name" value="THIOESTERASE 1/PROTEASE 1/LYSOPHOSPHOLIPASE L1"/>
    <property type="match status" value="1"/>
</dbReference>
<dbReference type="Proteomes" id="UP000240912">
    <property type="component" value="Unassembled WGS sequence"/>
</dbReference>
<dbReference type="AlphaFoldDB" id="A0A2T3HS17"/>
<protein>
    <submittedName>
        <fullName evidence="2">Lysophospholipase</fullName>
    </submittedName>
</protein>
<comment type="caution">
    <text evidence="2">The sequence shown here is derived from an EMBL/GenBank/DDBJ whole genome shotgun (WGS) entry which is preliminary data.</text>
</comment>
<dbReference type="SUPFAM" id="SSF52266">
    <property type="entry name" value="SGNH hydrolase"/>
    <property type="match status" value="1"/>
</dbReference>
<dbReference type="RefSeq" id="WP_107214604.1">
    <property type="nucleotide sequence ID" value="NZ_KZ686268.1"/>
</dbReference>
<feature type="domain" description="SGNH hydrolase-type esterase" evidence="1">
    <location>
        <begin position="18"/>
        <end position="197"/>
    </location>
</feature>
<dbReference type="GO" id="GO:0004622">
    <property type="term" value="F:phosphatidylcholine lysophospholipase activity"/>
    <property type="evidence" value="ECO:0007669"/>
    <property type="project" value="TreeGrafter"/>
</dbReference>
<keyword evidence="3" id="KW-1185">Reference proteome</keyword>
<dbReference type="InterPro" id="IPR036514">
    <property type="entry name" value="SGNH_hydro_sf"/>
</dbReference>
<dbReference type="InterPro" id="IPR051532">
    <property type="entry name" value="Ester_Hydrolysis_Enzymes"/>
</dbReference>
<dbReference type="PANTHER" id="PTHR30383:SF5">
    <property type="entry name" value="SGNH HYDROLASE-TYPE ESTERASE DOMAIN-CONTAINING PROTEIN"/>
    <property type="match status" value="1"/>
</dbReference>
<proteinExistence type="predicted"/>
<accession>A0A2T3HS17</accession>
<evidence type="ECO:0000259" key="1">
    <source>
        <dbReference type="Pfam" id="PF13472"/>
    </source>
</evidence>
<sequence length="214" mass="23126">MVLHQTEASGKAPLTYLALGDSYTVGESVTASASFPFQLQQALRERGVPVKTPKVIARTGWTTGELLAALQQADPKPGYDLVTLLIGVNNQYRGYPPDLYEREFTELLTKAIAYAGGKKDRVFVLSIPDWSVTPFAAASGRDIKKTGEEINAYNHMSAVICERTGVSYTDITPVSRKAAANKDLTAADGLHPSGKMYGFWTAALLPAVRAALNF</sequence>